<evidence type="ECO:0000256" key="13">
    <source>
        <dbReference type="ARBA" id="ARBA00022989"/>
    </source>
</evidence>
<sequence length="240" mass="27346">MQPEKSSRRIVVLLIFLHFLFSQVSSLDTLKQGDNLNSSSQLVSAKRIFTLGFHTPENTNNSYLAIWYTVGSRGPVWIGNREKPVPNNMNPELTLSTRGQLIITQSGGESFELYAAESNKNQSLSATLLDTGNFVLSSNGEILWQSFDHPTDTLLPGMKLGVNHRTRRNWKLSSWAGERNPVSGAFTLEWDPSVRNLIVKRRGMVYWTSGELEDYYIERGNLRVKQFENFPREVDIFNLM</sequence>
<evidence type="ECO:0000256" key="2">
    <source>
        <dbReference type="ARBA" id="ARBA00012513"/>
    </source>
</evidence>
<dbReference type="Pfam" id="PF01453">
    <property type="entry name" value="B_lectin"/>
    <property type="match status" value="1"/>
</dbReference>
<dbReference type="GO" id="GO:0005524">
    <property type="term" value="F:ATP binding"/>
    <property type="evidence" value="ECO:0007669"/>
    <property type="project" value="UniProtKB-KW"/>
</dbReference>
<evidence type="ECO:0000259" key="21">
    <source>
        <dbReference type="PROSITE" id="PS50927"/>
    </source>
</evidence>
<protein>
    <recommendedName>
        <fullName evidence="2">non-specific serine/threonine protein kinase</fullName>
        <ecNumber evidence="2">2.7.11.1</ecNumber>
    </recommendedName>
</protein>
<keyword evidence="10" id="KW-0547">Nucleotide-binding</keyword>
<dbReference type="EC" id="2.7.11.1" evidence="2"/>
<keyword evidence="4 22" id="KW-0723">Serine/threonine-protein kinase</keyword>
<dbReference type="GO" id="GO:0106310">
    <property type="term" value="F:protein serine kinase activity"/>
    <property type="evidence" value="ECO:0007669"/>
    <property type="project" value="RHEA"/>
</dbReference>
<keyword evidence="5" id="KW-0597">Phosphoprotein</keyword>
<evidence type="ECO:0000256" key="16">
    <source>
        <dbReference type="ARBA" id="ARBA00023170"/>
    </source>
</evidence>
<comment type="catalytic activity">
    <reaction evidence="19">
        <text>L-seryl-[protein] + ATP = O-phospho-L-seryl-[protein] + ADP + H(+)</text>
        <dbReference type="Rhea" id="RHEA:17989"/>
        <dbReference type="Rhea" id="RHEA-COMP:9863"/>
        <dbReference type="Rhea" id="RHEA-COMP:11604"/>
        <dbReference type="ChEBI" id="CHEBI:15378"/>
        <dbReference type="ChEBI" id="CHEBI:29999"/>
        <dbReference type="ChEBI" id="CHEBI:30616"/>
        <dbReference type="ChEBI" id="CHEBI:83421"/>
        <dbReference type="ChEBI" id="CHEBI:456216"/>
        <dbReference type="EC" id="2.7.11.1"/>
    </reaction>
</comment>
<evidence type="ECO:0000313" key="22">
    <source>
        <dbReference type="EMBL" id="PIN01427.1"/>
    </source>
</evidence>
<evidence type="ECO:0000256" key="5">
    <source>
        <dbReference type="ARBA" id="ARBA00022553"/>
    </source>
</evidence>
<reference evidence="23" key="1">
    <citation type="journal article" date="2018" name="Gigascience">
        <title>Genome assembly of the Pink Ipe (Handroanthus impetiginosus, Bignoniaceae), a highly valued, ecologically keystone Neotropical timber forest tree.</title>
        <authorList>
            <person name="Silva-Junior O.B."/>
            <person name="Grattapaglia D."/>
            <person name="Novaes E."/>
            <person name="Collevatti R.G."/>
        </authorList>
    </citation>
    <scope>NUCLEOTIDE SEQUENCE [LARGE SCALE GENOMIC DNA]</scope>
    <source>
        <strain evidence="23">cv. UFG-1</strain>
    </source>
</reference>
<evidence type="ECO:0000256" key="12">
    <source>
        <dbReference type="ARBA" id="ARBA00022840"/>
    </source>
</evidence>
<evidence type="ECO:0000256" key="9">
    <source>
        <dbReference type="ARBA" id="ARBA00022734"/>
    </source>
</evidence>
<evidence type="ECO:0000256" key="11">
    <source>
        <dbReference type="ARBA" id="ARBA00022777"/>
    </source>
</evidence>
<accession>A0A2G9G808</accession>
<evidence type="ECO:0000256" key="14">
    <source>
        <dbReference type="ARBA" id="ARBA00023136"/>
    </source>
</evidence>
<keyword evidence="17" id="KW-0325">Glycoprotein</keyword>
<dbReference type="PANTHER" id="PTHR32444:SF226">
    <property type="entry name" value="BULB-TYPE LECTIN DOMAIN-CONTAINING PROTEIN"/>
    <property type="match status" value="1"/>
</dbReference>
<dbReference type="FunFam" id="2.90.10.10:FF:000009">
    <property type="entry name" value="Receptor-like serine/threonine-protein kinase SD1-8"/>
    <property type="match status" value="1"/>
</dbReference>
<comment type="caution">
    <text evidence="22">The sequence shown here is derived from an EMBL/GenBank/DDBJ whole genome shotgun (WGS) entry which is preliminary data.</text>
</comment>
<dbReference type="SUPFAM" id="SSF51110">
    <property type="entry name" value="alpha-D-mannose-specific plant lectins"/>
    <property type="match status" value="1"/>
</dbReference>
<evidence type="ECO:0000313" key="23">
    <source>
        <dbReference type="Proteomes" id="UP000231279"/>
    </source>
</evidence>
<dbReference type="PROSITE" id="PS50927">
    <property type="entry name" value="BULB_LECTIN"/>
    <property type="match status" value="1"/>
</dbReference>
<evidence type="ECO:0000256" key="19">
    <source>
        <dbReference type="ARBA" id="ARBA00048679"/>
    </source>
</evidence>
<keyword evidence="16" id="KW-0675">Receptor</keyword>
<evidence type="ECO:0000256" key="10">
    <source>
        <dbReference type="ARBA" id="ARBA00022741"/>
    </source>
</evidence>
<evidence type="ECO:0000256" key="15">
    <source>
        <dbReference type="ARBA" id="ARBA00023157"/>
    </source>
</evidence>
<dbReference type="GO" id="GO:0005886">
    <property type="term" value="C:plasma membrane"/>
    <property type="evidence" value="ECO:0007669"/>
    <property type="project" value="UniProtKB-SubCell"/>
</dbReference>
<keyword evidence="15" id="KW-1015">Disulfide bond</keyword>
<name>A0A2G9G808_9LAMI</name>
<dbReference type="SMART" id="SM00108">
    <property type="entry name" value="B_lectin"/>
    <property type="match status" value="1"/>
</dbReference>
<dbReference type="OrthoDB" id="4062651at2759"/>
<keyword evidence="23" id="KW-1185">Reference proteome</keyword>
<keyword evidence="12" id="KW-0067">ATP-binding</keyword>
<dbReference type="AlphaFoldDB" id="A0A2G9G808"/>
<comment type="catalytic activity">
    <reaction evidence="18">
        <text>L-threonyl-[protein] + ATP = O-phospho-L-threonyl-[protein] + ADP + H(+)</text>
        <dbReference type="Rhea" id="RHEA:46608"/>
        <dbReference type="Rhea" id="RHEA-COMP:11060"/>
        <dbReference type="Rhea" id="RHEA-COMP:11605"/>
        <dbReference type="ChEBI" id="CHEBI:15378"/>
        <dbReference type="ChEBI" id="CHEBI:30013"/>
        <dbReference type="ChEBI" id="CHEBI:30616"/>
        <dbReference type="ChEBI" id="CHEBI:61977"/>
        <dbReference type="ChEBI" id="CHEBI:456216"/>
        <dbReference type="EC" id="2.7.11.1"/>
    </reaction>
</comment>
<proteinExistence type="predicted"/>
<keyword evidence="8 20" id="KW-0732">Signal</keyword>
<evidence type="ECO:0000256" key="4">
    <source>
        <dbReference type="ARBA" id="ARBA00022527"/>
    </source>
</evidence>
<evidence type="ECO:0000256" key="20">
    <source>
        <dbReference type="SAM" id="SignalP"/>
    </source>
</evidence>
<feature type="domain" description="Bulb-type lectin" evidence="21">
    <location>
        <begin position="27"/>
        <end position="149"/>
    </location>
</feature>
<gene>
    <name evidence="22" type="ORF">CDL12_26066</name>
</gene>
<evidence type="ECO:0000256" key="8">
    <source>
        <dbReference type="ARBA" id="ARBA00022729"/>
    </source>
</evidence>
<dbReference type="GO" id="GO:0030246">
    <property type="term" value="F:carbohydrate binding"/>
    <property type="evidence" value="ECO:0007669"/>
    <property type="project" value="UniProtKB-KW"/>
</dbReference>
<keyword evidence="3" id="KW-1003">Cell membrane</keyword>
<feature type="chain" id="PRO_5013641280" description="non-specific serine/threonine protein kinase" evidence="20">
    <location>
        <begin position="27"/>
        <end position="240"/>
    </location>
</feature>
<feature type="signal peptide" evidence="20">
    <location>
        <begin position="1"/>
        <end position="26"/>
    </location>
</feature>
<keyword evidence="14" id="KW-0472">Membrane</keyword>
<dbReference type="InterPro" id="IPR036426">
    <property type="entry name" value="Bulb-type_lectin_dom_sf"/>
</dbReference>
<dbReference type="CDD" id="cd00028">
    <property type="entry name" value="B_lectin"/>
    <property type="match status" value="1"/>
</dbReference>
<organism evidence="22 23">
    <name type="scientific">Handroanthus impetiginosus</name>
    <dbReference type="NCBI Taxonomy" id="429701"/>
    <lineage>
        <taxon>Eukaryota</taxon>
        <taxon>Viridiplantae</taxon>
        <taxon>Streptophyta</taxon>
        <taxon>Embryophyta</taxon>
        <taxon>Tracheophyta</taxon>
        <taxon>Spermatophyta</taxon>
        <taxon>Magnoliopsida</taxon>
        <taxon>eudicotyledons</taxon>
        <taxon>Gunneridae</taxon>
        <taxon>Pentapetalae</taxon>
        <taxon>asterids</taxon>
        <taxon>lamiids</taxon>
        <taxon>Lamiales</taxon>
        <taxon>Bignoniaceae</taxon>
        <taxon>Crescentiina</taxon>
        <taxon>Tabebuia alliance</taxon>
        <taxon>Handroanthus</taxon>
    </lineage>
</organism>
<comment type="subcellular location">
    <subcellularLocation>
        <location evidence="1">Cell membrane</location>
        <topology evidence="1">Single-pass type I membrane protein</topology>
    </subcellularLocation>
</comment>
<keyword evidence="6 22" id="KW-0808">Transferase</keyword>
<dbReference type="Gene3D" id="2.90.10.10">
    <property type="entry name" value="Bulb-type lectin domain"/>
    <property type="match status" value="1"/>
</dbReference>
<keyword evidence="11 22" id="KW-0418">Kinase</keyword>
<evidence type="ECO:0000256" key="6">
    <source>
        <dbReference type="ARBA" id="ARBA00022679"/>
    </source>
</evidence>
<dbReference type="Proteomes" id="UP000231279">
    <property type="component" value="Unassembled WGS sequence"/>
</dbReference>
<keyword evidence="7" id="KW-0812">Transmembrane</keyword>
<dbReference type="InterPro" id="IPR001480">
    <property type="entry name" value="Bulb-type_lectin_dom"/>
</dbReference>
<dbReference type="STRING" id="429701.A0A2G9G808"/>
<dbReference type="EMBL" id="NKXS01006423">
    <property type="protein sequence ID" value="PIN01427.1"/>
    <property type="molecule type" value="Genomic_DNA"/>
</dbReference>
<keyword evidence="13" id="KW-1133">Transmembrane helix</keyword>
<evidence type="ECO:0000256" key="18">
    <source>
        <dbReference type="ARBA" id="ARBA00047899"/>
    </source>
</evidence>
<keyword evidence="9" id="KW-0430">Lectin</keyword>
<dbReference type="PANTHER" id="PTHR32444">
    <property type="entry name" value="BULB-TYPE LECTIN DOMAIN-CONTAINING PROTEIN"/>
    <property type="match status" value="1"/>
</dbReference>
<evidence type="ECO:0000256" key="7">
    <source>
        <dbReference type="ARBA" id="ARBA00022692"/>
    </source>
</evidence>
<dbReference type="GO" id="GO:0004674">
    <property type="term" value="F:protein serine/threonine kinase activity"/>
    <property type="evidence" value="ECO:0007669"/>
    <property type="project" value="UniProtKB-KW"/>
</dbReference>
<evidence type="ECO:0000256" key="1">
    <source>
        <dbReference type="ARBA" id="ARBA00004251"/>
    </source>
</evidence>
<evidence type="ECO:0000256" key="17">
    <source>
        <dbReference type="ARBA" id="ARBA00023180"/>
    </source>
</evidence>
<evidence type="ECO:0000256" key="3">
    <source>
        <dbReference type="ARBA" id="ARBA00022475"/>
    </source>
</evidence>